<name>A0A511JQD6_9CELL</name>
<keyword evidence="2" id="KW-1185">Reference proteome</keyword>
<reference evidence="1 2" key="1">
    <citation type="submission" date="2019-07" db="EMBL/GenBank/DDBJ databases">
        <title>Whole genome shotgun sequence of Cellulomonas terrae NBRC 100819.</title>
        <authorList>
            <person name="Hosoyama A."/>
            <person name="Uohara A."/>
            <person name="Ohji S."/>
            <person name="Ichikawa N."/>
        </authorList>
    </citation>
    <scope>NUCLEOTIDE SEQUENCE [LARGE SCALE GENOMIC DNA]</scope>
    <source>
        <strain evidence="1 2">NBRC 100819</strain>
    </source>
</reference>
<accession>A0A511JQD6</accession>
<gene>
    <name evidence="1" type="ORF">CTE05_36860</name>
</gene>
<organism evidence="1 2">
    <name type="scientific">Cellulomonas terrae</name>
    <dbReference type="NCBI Taxonomy" id="311234"/>
    <lineage>
        <taxon>Bacteria</taxon>
        <taxon>Bacillati</taxon>
        <taxon>Actinomycetota</taxon>
        <taxon>Actinomycetes</taxon>
        <taxon>Micrococcales</taxon>
        <taxon>Cellulomonadaceae</taxon>
        <taxon>Cellulomonas</taxon>
    </lineage>
</organism>
<dbReference type="EMBL" id="BJWH01000028">
    <property type="protein sequence ID" value="GEM00140.1"/>
    <property type="molecule type" value="Genomic_DNA"/>
</dbReference>
<sequence>MTLPTPDDPGNAPVWDNYIVAQSVQASLGLLPRSALAVGVRIVGTDVELHFQLSELTENDIADIDDIVSGLESITGQHVRVGKTYQILAGPMLSPHDDLRWIFLARDE</sequence>
<protein>
    <submittedName>
        <fullName evidence="1">Uncharacterized protein</fullName>
    </submittedName>
</protein>
<evidence type="ECO:0000313" key="1">
    <source>
        <dbReference type="EMBL" id="GEM00140.1"/>
    </source>
</evidence>
<dbReference type="Proteomes" id="UP000321049">
    <property type="component" value="Unassembled WGS sequence"/>
</dbReference>
<proteinExistence type="predicted"/>
<evidence type="ECO:0000313" key="2">
    <source>
        <dbReference type="Proteomes" id="UP000321049"/>
    </source>
</evidence>
<comment type="caution">
    <text evidence="1">The sequence shown here is derived from an EMBL/GenBank/DDBJ whole genome shotgun (WGS) entry which is preliminary data.</text>
</comment>
<dbReference type="AlphaFoldDB" id="A0A511JQD6"/>